<organism evidence="1 2">
    <name type="scientific">Arctia plantaginis</name>
    <name type="common">Wood tiger moth</name>
    <name type="synonym">Phalaena plantaginis</name>
    <dbReference type="NCBI Taxonomy" id="874455"/>
    <lineage>
        <taxon>Eukaryota</taxon>
        <taxon>Metazoa</taxon>
        <taxon>Ecdysozoa</taxon>
        <taxon>Arthropoda</taxon>
        <taxon>Hexapoda</taxon>
        <taxon>Insecta</taxon>
        <taxon>Pterygota</taxon>
        <taxon>Neoptera</taxon>
        <taxon>Endopterygota</taxon>
        <taxon>Lepidoptera</taxon>
        <taxon>Glossata</taxon>
        <taxon>Ditrysia</taxon>
        <taxon>Noctuoidea</taxon>
        <taxon>Erebidae</taxon>
        <taxon>Arctiinae</taxon>
        <taxon>Arctia</taxon>
    </lineage>
</organism>
<dbReference type="OrthoDB" id="5989141at2759"/>
<sequence>MIEVIAMIKGLQVLMARMETVFADAARRSIYAELQDFVQLVLREPLRKAIKNKKDLIRSIVVSVRETCGDWARGCEPQQDPALRGKKDGEASFTIKVPRRNVGPGRWTLQQIETFHRQSFYWGYLLNLSEYASHKIHIDDIYDDQNSSSISGKQAGLYLQGHKDGEKANKKKGEPLLEEIAPNVFHLFSEETIAERKSISFVTNPLPKQALNLNS</sequence>
<protein>
    <submittedName>
        <fullName evidence="1">Uncharacterized protein</fullName>
    </submittedName>
</protein>
<dbReference type="GO" id="GO:0031267">
    <property type="term" value="F:small GTPase binding"/>
    <property type="evidence" value="ECO:0007669"/>
    <property type="project" value="InterPro"/>
</dbReference>
<proteinExistence type="predicted"/>
<dbReference type="EMBL" id="CADEBD010000525">
    <property type="protein sequence ID" value="CAB3257056.1"/>
    <property type="molecule type" value="Genomic_DNA"/>
</dbReference>
<dbReference type="AlphaFoldDB" id="A0A8S1BG16"/>
<name>A0A8S1BG16_ARCPL</name>
<dbReference type="PANTHER" id="PTHR12195">
    <property type="entry name" value="CYTOPLASMIC FMR1-INTERACTING PROTEIN-RELATED"/>
    <property type="match status" value="1"/>
</dbReference>
<dbReference type="Pfam" id="PF05994">
    <property type="entry name" value="FragX_IP"/>
    <property type="match status" value="1"/>
</dbReference>
<dbReference type="Proteomes" id="UP000494256">
    <property type="component" value="Unassembled WGS sequence"/>
</dbReference>
<evidence type="ECO:0000313" key="2">
    <source>
        <dbReference type="Proteomes" id="UP000494256"/>
    </source>
</evidence>
<dbReference type="GO" id="GO:0030833">
    <property type="term" value="P:regulation of actin filament polymerization"/>
    <property type="evidence" value="ECO:0007669"/>
    <property type="project" value="InterPro"/>
</dbReference>
<evidence type="ECO:0000313" key="1">
    <source>
        <dbReference type="EMBL" id="CAB3257056.1"/>
    </source>
</evidence>
<dbReference type="InterPro" id="IPR008081">
    <property type="entry name" value="Cytoplasmic_FMR1-int"/>
</dbReference>
<gene>
    <name evidence="1" type="ORF">APLA_LOCUS15804</name>
</gene>
<comment type="caution">
    <text evidence="1">The sequence shown here is derived from an EMBL/GenBank/DDBJ whole genome shotgun (WGS) entry which is preliminary data.</text>
</comment>
<accession>A0A8S1BG16</accession>
<reference evidence="1 2" key="1">
    <citation type="submission" date="2020-04" db="EMBL/GenBank/DDBJ databases">
        <authorList>
            <person name="Wallbank WR R."/>
            <person name="Pardo Diaz C."/>
            <person name="Kozak K."/>
            <person name="Martin S."/>
            <person name="Jiggins C."/>
            <person name="Moest M."/>
            <person name="Warren A I."/>
            <person name="Byers J.R.P. K."/>
            <person name="Montejo-Kovacevich G."/>
            <person name="Yen C E."/>
        </authorList>
    </citation>
    <scope>NUCLEOTIDE SEQUENCE [LARGE SCALE GENOMIC DNA]</scope>
</reference>